<feature type="compositionally biased region" description="Basic and acidic residues" evidence="1">
    <location>
        <begin position="45"/>
        <end position="55"/>
    </location>
</feature>
<gene>
    <name evidence="3" type="ORF">QCO44_09655</name>
</gene>
<proteinExistence type="predicted"/>
<dbReference type="RefSeq" id="WP_368847612.1">
    <property type="nucleotide sequence ID" value="NZ_CP194411.1"/>
</dbReference>
<feature type="region of interest" description="Disordered" evidence="1">
    <location>
        <begin position="34"/>
        <end position="55"/>
    </location>
</feature>
<name>A0ABV3X6R8_9FIRM</name>
<keyword evidence="2" id="KW-0732">Signal</keyword>
<dbReference type="Proteomes" id="UP001559623">
    <property type="component" value="Unassembled WGS sequence"/>
</dbReference>
<evidence type="ECO:0000256" key="2">
    <source>
        <dbReference type="SAM" id="SignalP"/>
    </source>
</evidence>
<sequence>MKGKTFMRQALLAALLLLFAAGTSLAAPMNAAVSEPSAREAGTVEAKKERPPQERQAQRHVVILLPLLVSSVPDSVAEEMKGRLAKEFHVPLNETLQAVTYADAEEMSRAADIIYRGKDSLADRILEAADATGADYIVGLVVTSYDERTYINWRDEQILHSYAALRLVGYDKARGLVVDIPASRSYNGEYTKSGTARILALFELNRVLEKAAFKESLFPLAKWLDKAEK</sequence>
<keyword evidence="4" id="KW-1185">Reference proteome</keyword>
<evidence type="ECO:0000313" key="3">
    <source>
        <dbReference type="EMBL" id="MEX5285890.1"/>
    </source>
</evidence>
<feature type="chain" id="PRO_5046869179" description="Lipoprotein" evidence="2">
    <location>
        <begin position="27"/>
        <end position="229"/>
    </location>
</feature>
<feature type="signal peptide" evidence="2">
    <location>
        <begin position="1"/>
        <end position="26"/>
    </location>
</feature>
<evidence type="ECO:0000313" key="4">
    <source>
        <dbReference type="Proteomes" id="UP001559623"/>
    </source>
</evidence>
<evidence type="ECO:0008006" key="5">
    <source>
        <dbReference type="Google" id="ProtNLM"/>
    </source>
</evidence>
<comment type="caution">
    <text evidence="3">The sequence shown here is derived from an EMBL/GenBank/DDBJ whole genome shotgun (WGS) entry which is preliminary data.</text>
</comment>
<organism evidence="3 4">
    <name type="scientific">Selenomonas sputigena</name>
    <dbReference type="NCBI Taxonomy" id="69823"/>
    <lineage>
        <taxon>Bacteria</taxon>
        <taxon>Bacillati</taxon>
        <taxon>Bacillota</taxon>
        <taxon>Negativicutes</taxon>
        <taxon>Selenomonadales</taxon>
        <taxon>Selenomonadaceae</taxon>
        <taxon>Selenomonas</taxon>
    </lineage>
</organism>
<reference evidence="3 4" key="1">
    <citation type="submission" date="2023-04" db="EMBL/GenBank/DDBJ databases">
        <title>Genome Sequence of Selenomonas sputigena ATCC 33150.</title>
        <authorList>
            <person name="Miller D.P."/>
            <person name="Anvari S."/>
            <person name="Polson S.W."/>
            <person name="Macdonald M."/>
            <person name="Mcdowell J.V."/>
        </authorList>
    </citation>
    <scope>NUCLEOTIDE SEQUENCE [LARGE SCALE GENOMIC DNA]</scope>
    <source>
        <strain evidence="3 4">ATCC 33150</strain>
    </source>
</reference>
<accession>A0ABV3X6R8</accession>
<dbReference type="EMBL" id="JARVLH010000006">
    <property type="protein sequence ID" value="MEX5285890.1"/>
    <property type="molecule type" value="Genomic_DNA"/>
</dbReference>
<evidence type="ECO:0000256" key="1">
    <source>
        <dbReference type="SAM" id="MobiDB-lite"/>
    </source>
</evidence>
<protein>
    <recommendedName>
        <fullName evidence="5">Lipoprotein</fullName>
    </recommendedName>
</protein>